<gene>
    <name evidence="1" type="ORF">Q7A36_21120</name>
</gene>
<evidence type="ECO:0000313" key="2">
    <source>
        <dbReference type="Proteomes" id="UP001243009"/>
    </source>
</evidence>
<dbReference type="Proteomes" id="UP001243009">
    <property type="component" value="Unassembled WGS sequence"/>
</dbReference>
<feature type="non-terminal residue" evidence="1">
    <location>
        <position position="1"/>
    </location>
</feature>
<dbReference type="EMBL" id="JAUTWS010000021">
    <property type="protein sequence ID" value="MDO9710866.1"/>
    <property type="molecule type" value="Genomic_DNA"/>
</dbReference>
<reference evidence="1 2" key="1">
    <citation type="submission" date="2023-08" db="EMBL/GenBank/DDBJ databases">
        <title>The draft genome sequence of Paracraurococcus sp. LOR1-02.</title>
        <authorList>
            <person name="Kingkaew E."/>
            <person name="Tanasupawat S."/>
        </authorList>
    </citation>
    <scope>NUCLEOTIDE SEQUENCE [LARGE SCALE GENOMIC DNA]</scope>
    <source>
        <strain evidence="1 2">LOR1-02</strain>
    </source>
</reference>
<keyword evidence="2" id="KW-1185">Reference proteome</keyword>
<organism evidence="1 2">
    <name type="scientific">Paracraurococcus lichenis</name>
    <dbReference type="NCBI Taxonomy" id="3064888"/>
    <lineage>
        <taxon>Bacteria</taxon>
        <taxon>Pseudomonadati</taxon>
        <taxon>Pseudomonadota</taxon>
        <taxon>Alphaproteobacteria</taxon>
        <taxon>Acetobacterales</taxon>
        <taxon>Roseomonadaceae</taxon>
        <taxon>Paracraurococcus</taxon>
    </lineage>
</organism>
<comment type="caution">
    <text evidence="1">The sequence shown here is derived from an EMBL/GenBank/DDBJ whole genome shotgun (WGS) entry which is preliminary data.</text>
</comment>
<name>A0ABT9E3Y1_9PROT</name>
<sequence length="67" mass="7386">LGFFTRVAPCMDHPGFRGRIERALEGGTLDVEFGWTGDFGDAGRSLRIRAQSATGGGLWLFLLREED</sequence>
<dbReference type="RefSeq" id="WP_305105721.1">
    <property type="nucleotide sequence ID" value="NZ_JAUTWS010000021.1"/>
</dbReference>
<protein>
    <submittedName>
        <fullName evidence="1">Uncharacterized protein</fullName>
    </submittedName>
</protein>
<proteinExistence type="predicted"/>
<evidence type="ECO:0000313" key="1">
    <source>
        <dbReference type="EMBL" id="MDO9710866.1"/>
    </source>
</evidence>
<accession>A0ABT9E3Y1</accession>
<dbReference type="Gene3D" id="3.30.450.20">
    <property type="entry name" value="PAS domain"/>
    <property type="match status" value="1"/>
</dbReference>